<evidence type="ECO:0000256" key="2">
    <source>
        <dbReference type="ARBA" id="ARBA00023125"/>
    </source>
</evidence>
<evidence type="ECO:0000313" key="7">
    <source>
        <dbReference type="Proteomes" id="UP000247476"/>
    </source>
</evidence>
<dbReference type="Pfam" id="PF12833">
    <property type="entry name" value="HTH_18"/>
    <property type="match status" value="1"/>
</dbReference>
<dbReference type="SMART" id="SM00342">
    <property type="entry name" value="HTH_ARAC"/>
    <property type="match status" value="1"/>
</dbReference>
<reference evidence="6 7" key="1">
    <citation type="submission" date="2018-05" db="EMBL/GenBank/DDBJ databases">
        <title>Paenibacillus flagellatus sp. nov., isolated from selenium mineral soil.</title>
        <authorList>
            <person name="Dai X."/>
        </authorList>
    </citation>
    <scope>NUCLEOTIDE SEQUENCE [LARGE SCALE GENOMIC DNA]</scope>
    <source>
        <strain evidence="6 7">DXL2</strain>
    </source>
</reference>
<dbReference type="InterPro" id="IPR014710">
    <property type="entry name" value="RmlC-like_jellyroll"/>
</dbReference>
<dbReference type="Gene3D" id="1.10.10.60">
    <property type="entry name" value="Homeodomain-like"/>
    <property type="match status" value="1"/>
</dbReference>
<organism evidence="6 7">
    <name type="scientific">Paenibacillus flagellatus</name>
    <dbReference type="NCBI Taxonomy" id="2211139"/>
    <lineage>
        <taxon>Bacteria</taxon>
        <taxon>Bacillati</taxon>
        <taxon>Bacillota</taxon>
        <taxon>Bacilli</taxon>
        <taxon>Bacillales</taxon>
        <taxon>Paenibacillaceae</taxon>
        <taxon>Paenibacillus</taxon>
    </lineage>
</organism>
<dbReference type="InterPro" id="IPR018060">
    <property type="entry name" value="HTH_AraC"/>
</dbReference>
<dbReference type="Pfam" id="PF02311">
    <property type="entry name" value="AraC_binding"/>
    <property type="match status" value="1"/>
</dbReference>
<dbReference type="RefSeq" id="WP_110840643.1">
    <property type="nucleotide sequence ID" value="NZ_QJVJ01000005.1"/>
</dbReference>
<evidence type="ECO:0000256" key="3">
    <source>
        <dbReference type="ARBA" id="ARBA00023163"/>
    </source>
</evidence>
<dbReference type="CDD" id="cd02208">
    <property type="entry name" value="cupin_RmlC-like"/>
    <property type="match status" value="1"/>
</dbReference>
<comment type="caution">
    <text evidence="6">The sequence shown here is derived from an EMBL/GenBank/DDBJ whole genome shotgun (WGS) entry which is preliminary data.</text>
</comment>
<evidence type="ECO:0000256" key="4">
    <source>
        <dbReference type="SAM" id="MobiDB-lite"/>
    </source>
</evidence>
<name>A0A2V5KXK7_9BACL</name>
<protein>
    <submittedName>
        <fullName evidence="6">AraC family transcriptional regulator</fullName>
    </submittedName>
</protein>
<dbReference type="PROSITE" id="PS00041">
    <property type="entry name" value="HTH_ARAC_FAMILY_1"/>
    <property type="match status" value="1"/>
</dbReference>
<dbReference type="SUPFAM" id="SSF51215">
    <property type="entry name" value="Regulatory protein AraC"/>
    <property type="match status" value="1"/>
</dbReference>
<dbReference type="InterPro" id="IPR003313">
    <property type="entry name" value="AraC-bd"/>
</dbReference>
<keyword evidence="7" id="KW-1185">Reference proteome</keyword>
<dbReference type="PANTHER" id="PTHR43280">
    <property type="entry name" value="ARAC-FAMILY TRANSCRIPTIONAL REGULATOR"/>
    <property type="match status" value="1"/>
</dbReference>
<dbReference type="Proteomes" id="UP000247476">
    <property type="component" value="Unassembled WGS sequence"/>
</dbReference>
<dbReference type="EMBL" id="QJVJ01000005">
    <property type="protein sequence ID" value="PYI54586.1"/>
    <property type="molecule type" value="Genomic_DNA"/>
</dbReference>
<dbReference type="AlphaFoldDB" id="A0A2V5KXK7"/>
<feature type="region of interest" description="Disordered" evidence="4">
    <location>
        <begin position="286"/>
        <end position="314"/>
    </location>
</feature>
<keyword evidence="3" id="KW-0804">Transcription</keyword>
<evidence type="ECO:0000256" key="1">
    <source>
        <dbReference type="ARBA" id="ARBA00023015"/>
    </source>
</evidence>
<gene>
    <name evidence="6" type="ORF">DLM86_14090</name>
</gene>
<feature type="domain" description="HTH araC/xylS-type" evidence="5">
    <location>
        <begin position="195"/>
        <end position="293"/>
    </location>
</feature>
<keyword evidence="2" id="KW-0238">DNA-binding</keyword>
<dbReference type="GO" id="GO:0003700">
    <property type="term" value="F:DNA-binding transcription factor activity"/>
    <property type="evidence" value="ECO:0007669"/>
    <property type="project" value="InterPro"/>
</dbReference>
<accession>A0A2V5KXK7</accession>
<keyword evidence="1" id="KW-0805">Transcription regulation</keyword>
<dbReference type="InterPro" id="IPR037923">
    <property type="entry name" value="HTH-like"/>
</dbReference>
<dbReference type="SUPFAM" id="SSF46689">
    <property type="entry name" value="Homeodomain-like"/>
    <property type="match status" value="2"/>
</dbReference>
<dbReference type="OrthoDB" id="149040at2"/>
<dbReference type="PROSITE" id="PS01124">
    <property type="entry name" value="HTH_ARAC_FAMILY_2"/>
    <property type="match status" value="1"/>
</dbReference>
<dbReference type="Gene3D" id="2.60.120.10">
    <property type="entry name" value="Jelly Rolls"/>
    <property type="match status" value="1"/>
</dbReference>
<evidence type="ECO:0000313" key="6">
    <source>
        <dbReference type="EMBL" id="PYI54586.1"/>
    </source>
</evidence>
<dbReference type="GO" id="GO:0043565">
    <property type="term" value="F:sequence-specific DNA binding"/>
    <property type="evidence" value="ECO:0007669"/>
    <property type="project" value="InterPro"/>
</dbReference>
<dbReference type="InterPro" id="IPR018062">
    <property type="entry name" value="HTH_AraC-typ_CS"/>
</dbReference>
<dbReference type="PANTHER" id="PTHR43280:SF28">
    <property type="entry name" value="HTH-TYPE TRANSCRIPTIONAL ACTIVATOR RHAS"/>
    <property type="match status" value="1"/>
</dbReference>
<sequence length="314" mass="35259">MFRFDPDRALSLLDAYALRPGDSRLGFAVHYWGITPRHYDNPVHKHSFYEICYVLDGTGSYMDDGHWHPLGPGTLFCSRPGVLHQIRSEAGMYLLFVAFEVDERVSDPGAVRTYRSLRATDRIVLPDADTVSAALLWRSLMLMLERPPGLRESALAGTAFALLLSFRDAFRASDEDEGGDPGDVPLRKSAHQLLNRALVFIKDNLSQPLALETVARYLHVSGRHLSRLFARELGLSYVHYVRRERIRHATELLDYTDMTVQQVADAAGFASVHYFTRVFARETGCPPGKYRQRGRSGGDGDGAAAPLPVRRERV</sequence>
<proteinExistence type="predicted"/>
<dbReference type="InterPro" id="IPR009057">
    <property type="entry name" value="Homeodomain-like_sf"/>
</dbReference>
<evidence type="ECO:0000259" key="5">
    <source>
        <dbReference type="PROSITE" id="PS01124"/>
    </source>
</evidence>